<dbReference type="Proteomes" id="UP001165393">
    <property type="component" value="Unassembled WGS sequence"/>
</dbReference>
<evidence type="ECO:0000256" key="1">
    <source>
        <dbReference type="ARBA" id="ARBA00022670"/>
    </source>
</evidence>
<organism evidence="10 11">
    <name type="scientific">Echinimonas agarilytica</name>
    <dbReference type="NCBI Taxonomy" id="1215918"/>
    <lineage>
        <taxon>Bacteria</taxon>
        <taxon>Pseudomonadati</taxon>
        <taxon>Pseudomonadota</taxon>
        <taxon>Gammaproteobacteria</taxon>
        <taxon>Alteromonadales</taxon>
        <taxon>Echinimonadaceae</taxon>
        <taxon>Echinimonas</taxon>
    </lineage>
</organism>
<dbReference type="CDD" id="cd07333">
    <property type="entry name" value="M48C_bepA_like"/>
    <property type="match status" value="1"/>
</dbReference>
<keyword evidence="1 8" id="KW-0645">Protease</keyword>
<evidence type="ECO:0000256" key="8">
    <source>
        <dbReference type="HAMAP-Rule" id="MF_00997"/>
    </source>
</evidence>
<dbReference type="PANTHER" id="PTHR22726">
    <property type="entry name" value="METALLOENDOPEPTIDASE OMA1"/>
    <property type="match status" value="1"/>
</dbReference>
<dbReference type="GO" id="GO:0004222">
    <property type="term" value="F:metalloendopeptidase activity"/>
    <property type="evidence" value="ECO:0007669"/>
    <property type="project" value="InterPro"/>
</dbReference>
<dbReference type="GO" id="GO:0008270">
    <property type="term" value="F:zinc ion binding"/>
    <property type="evidence" value="ECO:0007669"/>
    <property type="project" value="UniProtKB-UniRule"/>
</dbReference>
<feature type="binding site" evidence="8">
    <location>
        <position position="148"/>
    </location>
    <ligand>
        <name>Zn(2+)</name>
        <dbReference type="ChEBI" id="CHEBI:29105"/>
        <note>catalytic</note>
    </ligand>
</feature>
<reference evidence="10 11" key="1">
    <citation type="journal article" date="2013" name="Antonie Van Leeuwenhoek">
        <title>Echinimonas agarilytica gen. nov., sp. nov., a new gammaproteobacterium isolated from the sea urchin Strongylocentrotus intermedius.</title>
        <authorList>
            <person name="Nedashkovskaya O.I."/>
            <person name="Stenkova A.M."/>
            <person name="Zhukova N.V."/>
            <person name="Van Trappen S."/>
            <person name="Lee J.S."/>
            <person name="Kim S.B."/>
        </authorList>
    </citation>
    <scope>NUCLEOTIDE SEQUENCE [LARGE SCALE GENOMIC DNA]</scope>
    <source>
        <strain evidence="10 11">KMM 6351</strain>
    </source>
</reference>
<dbReference type="HAMAP" id="MF_00997">
    <property type="entry name" value="Protease_BepA"/>
    <property type="match status" value="1"/>
</dbReference>
<comment type="subcellular location">
    <subcellularLocation>
        <location evidence="8">Periplasm</location>
    </subcellularLocation>
</comment>
<name>A0AA42B6Y3_9GAMM</name>
<comment type="caution">
    <text evidence="10">The sequence shown here is derived from an EMBL/GenBank/DDBJ whole genome shotgun (WGS) entry which is preliminary data.</text>
</comment>
<evidence type="ECO:0000256" key="2">
    <source>
        <dbReference type="ARBA" id="ARBA00022723"/>
    </source>
</evidence>
<dbReference type="GO" id="GO:0051603">
    <property type="term" value="P:proteolysis involved in protein catabolic process"/>
    <property type="evidence" value="ECO:0007669"/>
    <property type="project" value="TreeGrafter"/>
</dbReference>
<dbReference type="Pfam" id="PF14559">
    <property type="entry name" value="TPR_19"/>
    <property type="match status" value="1"/>
</dbReference>
<dbReference type="AlphaFoldDB" id="A0AA42B6Y3"/>
<feature type="binding site" evidence="8">
    <location>
        <position position="144"/>
    </location>
    <ligand>
        <name>Zn(2+)</name>
        <dbReference type="ChEBI" id="CHEBI:29105"/>
        <note>catalytic</note>
    </ligand>
</feature>
<dbReference type="EMBL" id="JAMQGP010000002">
    <property type="protein sequence ID" value="MCM2679282.1"/>
    <property type="molecule type" value="Genomic_DNA"/>
</dbReference>
<keyword evidence="6 8" id="KW-0862">Zinc</keyword>
<evidence type="ECO:0000313" key="10">
    <source>
        <dbReference type="EMBL" id="MCM2679282.1"/>
    </source>
</evidence>
<evidence type="ECO:0000259" key="9">
    <source>
        <dbReference type="Pfam" id="PF01435"/>
    </source>
</evidence>
<accession>A0AA42B6Y3</accession>
<dbReference type="PANTHER" id="PTHR22726:SF1">
    <property type="entry name" value="METALLOENDOPEPTIDASE OMA1, MITOCHONDRIAL"/>
    <property type="match status" value="1"/>
</dbReference>
<proteinExistence type="inferred from homology"/>
<keyword evidence="2 8" id="KW-0479">Metal-binding</keyword>
<keyword evidence="3 8" id="KW-0732">Signal</keyword>
<evidence type="ECO:0000256" key="5">
    <source>
        <dbReference type="ARBA" id="ARBA00022801"/>
    </source>
</evidence>
<dbReference type="InterPro" id="IPR001915">
    <property type="entry name" value="Peptidase_M48"/>
</dbReference>
<feature type="domain" description="Peptidase M48" evidence="9">
    <location>
        <begin position="79"/>
        <end position="265"/>
    </location>
</feature>
<keyword evidence="11" id="KW-1185">Reference proteome</keyword>
<sequence length="495" mass="54768">MQKSVVLFKKSVKALRNVGFAIIGSALVVHSAHSISTGNNLPDIGTAGLSALTLEKERDVGDITMRQIRGSYPLLQDPALQEYLESVGYKLVTAGSTPVHPFTFFLIKDPNINAFAFFGGHVGVHTGLFMNADTEGQLASVLAHEIAHVNQRHLARRMESQMDMQAATIGATLGSILLTVLAPQAGIAALQTTLAASQQMSINFTRKNEAEADRIGMQTLVAAGFDPYAAPEFFGKLAAQYRFASKPPAFLLTHPVPETRVADAQLRAQQFPRKAYPQNIDYQFAKARIEARYSGRSSKAVIQRLEQQIARKEYINKDAALYGLALAQFDDNDAKAALETITPLAKKYPRNLFLVDSLTDINMKLKQPEKAEERLKGFYGYMPDNQVIALNYANILIEQEKSEEAIEILKLYRQSRPDDLLAIQLIGDAYSQIGNTGQQYSAKADGYALMAQYEQAIAMLERALRATPVKDNIEVVKLEAKVRQYRNELARLKTL</sequence>
<evidence type="ECO:0000256" key="6">
    <source>
        <dbReference type="ARBA" id="ARBA00022833"/>
    </source>
</evidence>
<dbReference type="Gene3D" id="3.30.2010.10">
    <property type="entry name" value="Metalloproteases ('zincins'), catalytic domain"/>
    <property type="match status" value="1"/>
</dbReference>
<dbReference type="InterPro" id="IPR011990">
    <property type="entry name" value="TPR-like_helical_dom_sf"/>
</dbReference>
<evidence type="ECO:0000313" key="11">
    <source>
        <dbReference type="Proteomes" id="UP001165393"/>
    </source>
</evidence>
<keyword evidence="7 8" id="KW-0482">Metalloprotease</keyword>
<protein>
    <recommendedName>
        <fullName evidence="8">Putative beta-barrel assembly-enhancing protease</fullName>
        <ecNumber evidence="8">3.4.-.-</ecNumber>
    </recommendedName>
</protein>
<dbReference type="GO" id="GO:0042597">
    <property type="term" value="C:periplasmic space"/>
    <property type="evidence" value="ECO:0007669"/>
    <property type="project" value="UniProtKB-SubCell"/>
</dbReference>
<comment type="similarity">
    <text evidence="8">Belongs to the peptidase M48 family. BepA subfamily.</text>
</comment>
<keyword evidence="5 8" id="KW-0378">Hydrolase</keyword>
<dbReference type="RefSeq" id="WP_251260634.1">
    <property type="nucleotide sequence ID" value="NZ_JAMQGP010000002.1"/>
</dbReference>
<evidence type="ECO:0000256" key="4">
    <source>
        <dbReference type="ARBA" id="ARBA00022764"/>
    </source>
</evidence>
<feature type="active site" evidence="8">
    <location>
        <position position="145"/>
    </location>
</feature>
<dbReference type="InterPro" id="IPR051156">
    <property type="entry name" value="Mito/Outer_Membr_Metalloprot"/>
</dbReference>
<dbReference type="GO" id="GO:0016020">
    <property type="term" value="C:membrane"/>
    <property type="evidence" value="ECO:0007669"/>
    <property type="project" value="InterPro"/>
</dbReference>
<dbReference type="Pfam" id="PF01435">
    <property type="entry name" value="Peptidase_M48"/>
    <property type="match status" value="1"/>
</dbReference>
<keyword evidence="4 8" id="KW-0574">Periplasm</keyword>
<feature type="binding site" evidence="8">
    <location>
        <position position="209"/>
    </location>
    <ligand>
        <name>Zn(2+)</name>
        <dbReference type="ChEBI" id="CHEBI:29105"/>
        <note>catalytic</note>
    </ligand>
</feature>
<gene>
    <name evidence="10" type="ORF">NAF29_06275</name>
</gene>
<evidence type="ECO:0000256" key="7">
    <source>
        <dbReference type="ARBA" id="ARBA00023049"/>
    </source>
</evidence>
<dbReference type="InterPro" id="IPR030873">
    <property type="entry name" value="Protease_BepA"/>
</dbReference>
<evidence type="ECO:0000256" key="3">
    <source>
        <dbReference type="ARBA" id="ARBA00022729"/>
    </source>
</evidence>
<dbReference type="SUPFAM" id="SSF48452">
    <property type="entry name" value="TPR-like"/>
    <property type="match status" value="1"/>
</dbReference>
<dbReference type="EC" id="3.4.-.-" evidence="8"/>
<comment type="cofactor">
    <cofactor evidence="8">
        <name>Zn(2+)</name>
        <dbReference type="ChEBI" id="CHEBI:29105"/>
    </cofactor>
    <text evidence="8">Binds 1 zinc ion per subunit.</text>
</comment>
<comment type="function">
    <text evidence="8">Functions as both a chaperone and a metalloprotease. Maintains the integrity of the outer membrane by promoting either the assembly or the elimination of outer membrane proteins, depending on their folding state.</text>
</comment>
<dbReference type="Gene3D" id="1.25.40.10">
    <property type="entry name" value="Tetratricopeptide repeat domain"/>
    <property type="match status" value="1"/>
</dbReference>
<feature type="active site" description="Proton donor" evidence="8">
    <location>
        <position position="213"/>
    </location>
</feature>